<evidence type="ECO:0000313" key="8">
    <source>
        <dbReference type="EMBL" id="EWS79644.1"/>
    </source>
</evidence>
<dbReference type="eggNOG" id="COG1105">
    <property type="taxonomic scope" value="Bacteria"/>
</dbReference>
<dbReference type="RefSeq" id="WP_051487178.1">
    <property type="nucleotide sequence ID" value="NZ_KK070011.1"/>
</dbReference>
<reference evidence="8 9" key="1">
    <citation type="submission" date="2014-02" db="EMBL/GenBank/DDBJ databases">
        <title>Genome sequence of Brachybacterium phenoliresistens strain W13A50.</title>
        <authorList>
            <person name="Wang X."/>
        </authorList>
    </citation>
    <scope>NUCLEOTIDE SEQUENCE [LARGE SCALE GENOMIC DNA]</scope>
    <source>
        <strain evidence="8 9">W13A50</strain>
    </source>
</reference>
<dbReference type="NCBIfam" id="TIGR03168">
    <property type="entry name" value="1-PFK"/>
    <property type="match status" value="1"/>
</dbReference>
<keyword evidence="5" id="KW-0067">ATP-binding</keyword>
<dbReference type="GO" id="GO:0008443">
    <property type="term" value="F:phosphofructokinase activity"/>
    <property type="evidence" value="ECO:0007669"/>
    <property type="project" value="TreeGrafter"/>
</dbReference>
<accession>Z9JNA1</accession>
<evidence type="ECO:0000256" key="6">
    <source>
        <dbReference type="PIRNR" id="PIRNR000535"/>
    </source>
</evidence>
<dbReference type="SUPFAM" id="SSF53613">
    <property type="entry name" value="Ribokinase-like"/>
    <property type="match status" value="1"/>
</dbReference>
<protein>
    <submittedName>
        <fullName evidence="8">Sugar kinase</fullName>
    </submittedName>
</protein>
<organism evidence="8 9">
    <name type="scientific">Brachybacterium phenoliresistens</name>
    <dbReference type="NCBI Taxonomy" id="396014"/>
    <lineage>
        <taxon>Bacteria</taxon>
        <taxon>Bacillati</taxon>
        <taxon>Actinomycetota</taxon>
        <taxon>Actinomycetes</taxon>
        <taxon>Micrococcales</taxon>
        <taxon>Dermabacteraceae</taxon>
        <taxon>Brachybacterium</taxon>
    </lineage>
</organism>
<dbReference type="InterPro" id="IPR002173">
    <property type="entry name" value="Carboh/pur_kinase_PfkB_CS"/>
</dbReference>
<proteinExistence type="inferred from homology"/>
<evidence type="ECO:0000256" key="5">
    <source>
        <dbReference type="ARBA" id="ARBA00022840"/>
    </source>
</evidence>
<evidence type="ECO:0000256" key="1">
    <source>
        <dbReference type="ARBA" id="ARBA00010688"/>
    </source>
</evidence>
<dbReference type="PATRIC" id="fig|396014.3.peg.3576"/>
<sequence length="317" mass="31670">MILCLTPNPALDITHTVGALRPGAEHRALAARLAPGGKGLNTARVLDQLDEEVTVLGPLGGGSGQDLAARLGAEHPRIRQAFTAIGGETRRTVTILDASGATGVNEPGPRVTAAETARLRAAVRALLPRARALTIGGSLPPGMTGADVGDLVADARAAQVPVLVDVSGPALLAAADAGADLLSPNRAEALEATGEASVPDACHHLVARGARAVVCSQGPEGMVAVRAEGAVLTARPPRRLPGNPTGAGDAAVAALARHLAGGGPLTAEALADAVATSAATLPCPVAGAIDLDLRRRILAEARPGTVRPATPAPLETR</sequence>
<dbReference type="PROSITE" id="PS00584">
    <property type="entry name" value="PFKB_KINASES_2"/>
    <property type="match status" value="1"/>
</dbReference>
<comment type="similarity">
    <text evidence="1">Belongs to the carbohydrate kinase PfkB family.</text>
</comment>
<dbReference type="Pfam" id="PF00294">
    <property type="entry name" value="PfkB"/>
    <property type="match status" value="1"/>
</dbReference>
<dbReference type="PANTHER" id="PTHR46566:SF5">
    <property type="entry name" value="1-PHOSPHOFRUCTOKINASE"/>
    <property type="match status" value="1"/>
</dbReference>
<dbReference type="GO" id="GO:0005524">
    <property type="term" value="F:ATP binding"/>
    <property type="evidence" value="ECO:0007669"/>
    <property type="project" value="UniProtKB-KW"/>
</dbReference>
<keyword evidence="3" id="KW-0547">Nucleotide-binding</keyword>
<dbReference type="PIRSF" id="PIRSF000535">
    <property type="entry name" value="1PFK/6PFK/LacC"/>
    <property type="match status" value="1"/>
</dbReference>
<feature type="domain" description="Carbohydrate kinase PfkB" evidence="7">
    <location>
        <begin position="23"/>
        <end position="283"/>
    </location>
</feature>
<evidence type="ECO:0000256" key="3">
    <source>
        <dbReference type="ARBA" id="ARBA00022741"/>
    </source>
</evidence>
<dbReference type="InterPro" id="IPR011611">
    <property type="entry name" value="PfkB_dom"/>
</dbReference>
<name>Z9JNA1_9MICO</name>
<evidence type="ECO:0000313" key="9">
    <source>
        <dbReference type="Proteomes" id="UP000023067"/>
    </source>
</evidence>
<dbReference type="InterPro" id="IPR029056">
    <property type="entry name" value="Ribokinase-like"/>
</dbReference>
<dbReference type="AlphaFoldDB" id="Z9JNA1"/>
<gene>
    <name evidence="8" type="ORF">BF93_10445</name>
</gene>
<keyword evidence="9" id="KW-1185">Reference proteome</keyword>
<comment type="caution">
    <text evidence="8">The sequence shown here is derived from an EMBL/GenBank/DDBJ whole genome shotgun (WGS) entry which is preliminary data.</text>
</comment>
<dbReference type="Proteomes" id="UP000023067">
    <property type="component" value="Unassembled WGS sequence"/>
</dbReference>
<keyword evidence="2 6" id="KW-0808">Transferase</keyword>
<dbReference type="OrthoDB" id="9801219at2"/>
<dbReference type="PANTHER" id="PTHR46566">
    <property type="entry name" value="1-PHOSPHOFRUCTOKINASE-RELATED"/>
    <property type="match status" value="1"/>
</dbReference>
<dbReference type="InterPro" id="IPR017583">
    <property type="entry name" value="Tagatose/fructose_Pkinase"/>
</dbReference>
<dbReference type="HOGENOM" id="CLU_050013_0_2_11"/>
<dbReference type="GO" id="GO:0005829">
    <property type="term" value="C:cytosol"/>
    <property type="evidence" value="ECO:0007669"/>
    <property type="project" value="TreeGrafter"/>
</dbReference>
<evidence type="ECO:0000256" key="2">
    <source>
        <dbReference type="ARBA" id="ARBA00022679"/>
    </source>
</evidence>
<dbReference type="Gene3D" id="3.40.1190.20">
    <property type="match status" value="1"/>
</dbReference>
<evidence type="ECO:0000256" key="4">
    <source>
        <dbReference type="ARBA" id="ARBA00022777"/>
    </source>
</evidence>
<evidence type="ECO:0000259" key="7">
    <source>
        <dbReference type="Pfam" id="PF00294"/>
    </source>
</evidence>
<dbReference type="EMBL" id="JDYK01000029">
    <property type="protein sequence ID" value="EWS79644.1"/>
    <property type="molecule type" value="Genomic_DNA"/>
</dbReference>
<keyword evidence="4 8" id="KW-0418">Kinase</keyword>
<dbReference type="STRING" id="396014.BF93_10445"/>